<evidence type="ECO:0000313" key="1">
    <source>
        <dbReference type="EMBL" id="JAH14788.1"/>
    </source>
</evidence>
<organism evidence="1">
    <name type="scientific">Anguilla anguilla</name>
    <name type="common">European freshwater eel</name>
    <name type="synonym">Muraena anguilla</name>
    <dbReference type="NCBI Taxonomy" id="7936"/>
    <lineage>
        <taxon>Eukaryota</taxon>
        <taxon>Metazoa</taxon>
        <taxon>Chordata</taxon>
        <taxon>Craniata</taxon>
        <taxon>Vertebrata</taxon>
        <taxon>Euteleostomi</taxon>
        <taxon>Actinopterygii</taxon>
        <taxon>Neopterygii</taxon>
        <taxon>Teleostei</taxon>
        <taxon>Anguilliformes</taxon>
        <taxon>Anguillidae</taxon>
        <taxon>Anguilla</taxon>
    </lineage>
</organism>
<reference evidence="1" key="1">
    <citation type="submission" date="2014-11" db="EMBL/GenBank/DDBJ databases">
        <authorList>
            <person name="Amaro Gonzalez C."/>
        </authorList>
    </citation>
    <scope>NUCLEOTIDE SEQUENCE</scope>
</reference>
<name>A0A0E9QFC5_ANGAN</name>
<sequence length="51" mass="5990">MLFLLLSSHIPTPDFRLNCGITEQVGNFANLEKYIYICLFLLMCSHCHYCY</sequence>
<proteinExistence type="predicted"/>
<reference evidence="1" key="2">
    <citation type="journal article" date="2015" name="Fish Shellfish Immunol.">
        <title>Early steps in the European eel (Anguilla anguilla)-Vibrio vulnificus interaction in the gills: Role of the RtxA13 toxin.</title>
        <authorList>
            <person name="Callol A."/>
            <person name="Pajuelo D."/>
            <person name="Ebbesson L."/>
            <person name="Teles M."/>
            <person name="MacKenzie S."/>
            <person name="Amaro C."/>
        </authorList>
    </citation>
    <scope>NUCLEOTIDE SEQUENCE</scope>
</reference>
<accession>A0A0E9QFC5</accession>
<protein>
    <submittedName>
        <fullName evidence="1">Uncharacterized protein</fullName>
    </submittedName>
</protein>
<dbReference type="EMBL" id="GBXM01093789">
    <property type="protein sequence ID" value="JAH14788.1"/>
    <property type="molecule type" value="Transcribed_RNA"/>
</dbReference>
<dbReference type="AlphaFoldDB" id="A0A0E9QFC5"/>